<dbReference type="EMBL" id="BKCJ011299218">
    <property type="protein sequence ID" value="GFD17301.1"/>
    <property type="molecule type" value="Genomic_DNA"/>
</dbReference>
<name>A0A699U5F6_TANCI</name>
<feature type="compositionally biased region" description="Polar residues" evidence="1">
    <location>
        <begin position="1"/>
        <end position="16"/>
    </location>
</feature>
<feature type="compositionally biased region" description="Basic and acidic residues" evidence="1">
    <location>
        <begin position="21"/>
        <end position="36"/>
    </location>
</feature>
<comment type="caution">
    <text evidence="2">The sequence shown here is derived from an EMBL/GenBank/DDBJ whole genome shotgun (WGS) entry which is preliminary data.</text>
</comment>
<evidence type="ECO:0000313" key="2">
    <source>
        <dbReference type="EMBL" id="GFD17301.1"/>
    </source>
</evidence>
<gene>
    <name evidence="2" type="ORF">Tci_889270</name>
</gene>
<proteinExistence type="predicted"/>
<feature type="non-terminal residue" evidence="2">
    <location>
        <position position="136"/>
    </location>
</feature>
<feature type="region of interest" description="Disordered" evidence="1">
    <location>
        <begin position="1"/>
        <end position="43"/>
    </location>
</feature>
<reference evidence="2" key="1">
    <citation type="journal article" date="2019" name="Sci. Rep.">
        <title>Draft genome of Tanacetum cinerariifolium, the natural source of mosquito coil.</title>
        <authorList>
            <person name="Yamashiro T."/>
            <person name="Shiraishi A."/>
            <person name="Satake H."/>
            <person name="Nakayama K."/>
        </authorList>
    </citation>
    <scope>NUCLEOTIDE SEQUENCE</scope>
</reference>
<accession>A0A699U5F6</accession>
<dbReference type="AlphaFoldDB" id="A0A699U5F6"/>
<evidence type="ECO:0000256" key="1">
    <source>
        <dbReference type="SAM" id="MobiDB-lite"/>
    </source>
</evidence>
<organism evidence="2">
    <name type="scientific">Tanacetum cinerariifolium</name>
    <name type="common">Dalmatian daisy</name>
    <name type="synonym">Chrysanthemum cinerariifolium</name>
    <dbReference type="NCBI Taxonomy" id="118510"/>
    <lineage>
        <taxon>Eukaryota</taxon>
        <taxon>Viridiplantae</taxon>
        <taxon>Streptophyta</taxon>
        <taxon>Embryophyta</taxon>
        <taxon>Tracheophyta</taxon>
        <taxon>Spermatophyta</taxon>
        <taxon>Magnoliopsida</taxon>
        <taxon>eudicotyledons</taxon>
        <taxon>Gunneridae</taxon>
        <taxon>Pentapetalae</taxon>
        <taxon>asterids</taxon>
        <taxon>campanulids</taxon>
        <taxon>Asterales</taxon>
        <taxon>Asteraceae</taxon>
        <taxon>Asteroideae</taxon>
        <taxon>Anthemideae</taxon>
        <taxon>Anthemidinae</taxon>
        <taxon>Tanacetum</taxon>
    </lineage>
</organism>
<protein>
    <submittedName>
        <fullName evidence="2">Uncharacterized protein</fullName>
    </submittedName>
</protein>
<sequence>QTSSNTNRENQDNSPRINRGTRYDNQRIEQADKRDGTDDEPDDQELEAHYMYMAQIQEVTPDAADNSGPIFDFQPLQKVPNNDNYNVFSIKSKHPEQSKSVNDTYPIEQEEHNVIIDSLDMSYDKEQIDHDDDDDD</sequence>
<feature type="non-terminal residue" evidence="2">
    <location>
        <position position="1"/>
    </location>
</feature>